<gene>
    <name evidence="1" type="ORF">Q766_19140</name>
</gene>
<evidence type="ECO:0000313" key="2">
    <source>
        <dbReference type="Proteomes" id="UP000030111"/>
    </source>
</evidence>
<proteinExistence type="predicted"/>
<evidence type="ECO:0000313" key="1">
    <source>
        <dbReference type="EMBL" id="KGO91273.1"/>
    </source>
</evidence>
<protein>
    <submittedName>
        <fullName evidence="1">Uncharacterized protein</fullName>
    </submittedName>
</protein>
<name>A0A0A2MIJ2_9FLAO</name>
<sequence length="130" mass="14841">MYYTNKYTSYGFSSPMGPKLRAYTEDQLYADLLIYYPECNAVKFDWSKSVVEGDTADYLDGSLENYSYIIIDDNDGNFIAEGWMEFVFNGDVLIIYWDLLEFSKDLLALGKCVNKSEFGMPPHISKLAAA</sequence>
<dbReference type="EMBL" id="JRLY01000022">
    <property type="protein sequence ID" value="KGO91273.1"/>
    <property type="molecule type" value="Genomic_DNA"/>
</dbReference>
<dbReference type="RefSeq" id="WP_026993148.1">
    <property type="nucleotide sequence ID" value="NZ_JRLY01000022.1"/>
</dbReference>
<dbReference type="OrthoDB" id="883339at2"/>
<dbReference type="Proteomes" id="UP000030111">
    <property type="component" value="Unassembled WGS sequence"/>
</dbReference>
<dbReference type="AlphaFoldDB" id="A0A0A2MIJ2"/>
<organism evidence="1 2">
    <name type="scientific">Flavobacterium subsaxonicum WB 4.1-42 = DSM 21790</name>
    <dbReference type="NCBI Taxonomy" id="1121898"/>
    <lineage>
        <taxon>Bacteria</taxon>
        <taxon>Pseudomonadati</taxon>
        <taxon>Bacteroidota</taxon>
        <taxon>Flavobacteriia</taxon>
        <taxon>Flavobacteriales</taxon>
        <taxon>Flavobacteriaceae</taxon>
        <taxon>Flavobacterium</taxon>
    </lineage>
</organism>
<comment type="caution">
    <text evidence="1">The sequence shown here is derived from an EMBL/GenBank/DDBJ whole genome shotgun (WGS) entry which is preliminary data.</text>
</comment>
<keyword evidence="2" id="KW-1185">Reference proteome</keyword>
<accession>A0A0A2MIJ2</accession>
<dbReference type="eggNOG" id="ENOG5032VU0">
    <property type="taxonomic scope" value="Bacteria"/>
</dbReference>
<reference evidence="1 2" key="1">
    <citation type="submission" date="2013-09" db="EMBL/GenBank/DDBJ databases">
        <authorList>
            <person name="Zeng Z."/>
            <person name="Chen C."/>
        </authorList>
    </citation>
    <scope>NUCLEOTIDE SEQUENCE [LARGE SCALE GENOMIC DNA]</scope>
    <source>
        <strain evidence="1 2">WB 4.1-42</strain>
    </source>
</reference>
<dbReference type="STRING" id="1121898.GCA_000422725_03037"/>